<feature type="region of interest" description="Disordered" evidence="1">
    <location>
        <begin position="403"/>
        <end position="477"/>
    </location>
</feature>
<dbReference type="Gene3D" id="3.40.50.1010">
    <property type="entry name" value="5'-nuclease"/>
    <property type="match status" value="1"/>
</dbReference>
<keyword evidence="4" id="KW-1185">Reference proteome</keyword>
<reference evidence="3 4" key="1">
    <citation type="journal article" date="2020" name="ISME J.">
        <title>Uncovering the hidden diversity of litter-decomposition mechanisms in mushroom-forming fungi.</title>
        <authorList>
            <person name="Floudas D."/>
            <person name="Bentzer J."/>
            <person name="Ahren D."/>
            <person name="Johansson T."/>
            <person name="Persson P."/>
            <person name="Tunlid A."/>
        </authorList>
    </citation>
    <scope>NUCLEOTIDE SEQUENCE [LARGE SCALE GENOMIC DNA]</scope>
    <source>
        <strain evidence="3 4">CBS 175.51</strain>
    </source>
</reference>
<dbReference type="GO" id="GO:0004540">
    <property type="term" value="F:RNA nuclease activity"/>
    <property type="evidence" value="ECO:0007669"/>
    <property type="project" value="InterPro"/>
</dbReference>
<dbReference type="EMBL" id="JAACJK010000164">
    <property type="protein sequence ID" value="KAF5324882.1"/>
    <property type="molecule type" value="Genomic_DNA"/>
</dbReference>
<organism evidence="3 4">
    <name type="scientific">Ephemerocybe angulata</name>
    <dbReference type="NCBI Taxonomy" id="980116"/>
    <lineage>
        <taxon>Eukaryota</taxon>
        <taxon>Fungi</taxon>
        <taxon>Dikarya</taxon>
        <taxon>Basidiomycota</taxon>
        <taxon>Agaricomycotina</taxon>
        <taxon>Agaricomycetes</taxon>
        <taxon>Agaricomycetidae</taxon>
        <taxon>Agaricales</taxon>
        <taxon>Agaricineae</taxon>
        <taxon>Psathyrellaceae</taxon>
        <taxon>Ephemerocybe</taxon>
    </lineage>
</organism>
<feature type="compositionally biased region" description="Polar residues" evidence="1">
    <location>
        <begin position="233"/>
        <end position="270"/>
    </location>
</feature>
<feature type="compositionally biased region" description="Low complexity" evidence="1">
    <location>
        <begin position="162"/>
        <end position="172"/>
    </location>
</feature>
<feature type="region of interest" description="Disordered" evidence="1">
    <location>
        <begin position="366"/>
        <end position="388"/>
    </location>
</feature>
<feature type="region of interest" description="Disordered" evidence="1">
    <location>
        <begin position="233"/>
        <end position="293"/>
    </location>
</feature>
<dbReference type="Pfam" id="PF01936">
    <property type="entry name" value="NYN"/>
    <property type="match status" value="1"/>
</dbReference>
<evidence type="ECO:0000256" key="1">
    <source>
        <dbReference type="SAM" id="MobiDB-lite"/>
    </source>
</evidence>
<feature type="compositionally biased region" description="Pro residues" evidence="1">
    <location>
        <begin position="173"/>
        <end position="185"/>
    </location>
</feature>
<feature type="compositionally biased region" description="Polar residues" evidence="1">
    <location>
        <begin position="442"/>
        <end position="467"/>
    </location>
</feature>
<dbReference type="OrthoDB" id="3045886at2759"/>
<evidence type="ECO:0000313" key="4">
    <source>
        <dbReference type="Proteomes" id="UP000541558"/>
    </source>
</evidence>
<accession>A0A8H5F628</accession>
<evidence type="ECO:0000313" key="3">
    <source>
        <dbReference type="EMBL" id="KAF5324882.1"/>
    </source>
</evidence>
<feature type="domain" description="NYN" evidence="2">
    <location>
        <begin position="7"/>
        <end position="132"/>
    </location>
</feature>
<dbReference type="AlphaFoldDB" id="A0A8H5F628"/>
<dbReference type="Proteomes" id="UP000541558">
    <property type="component" value="Unassembled WGS sequence"/>
</dbReference>
<gene>
    <name evidence="3" type="ORF">D9611_004364</name>
</gene>
<feature type="region of interest" description="Disordered" evidence="1">
    <location>
        <begin position="149"/>
        <end position="219"/>
    </location>
</feature>
<feature type="compositionally biased region" description="Basic and acidic residues" evidence="1">
    <location>
        <begin position="271"/>
        <end position="288"/>
    </location>
</feature>
<comment type="caution">
    <text evidence="3">The sequence shown here is derived from an EMBL/GenBank/DDBJ whole genome shotgun (WGS) entry which is preliminary data.</text>
</comment>
<evidence type="ECO:0000259" key="2">
    <source>
        <dbReference type="Pfam" id="PF01936"/>
    </source>
</evidence>
<dbReference type="InterPro" id="IPR021139">
    <property type="entry name" value="NYN"/>
</dbReference>
<sequence length="599" mass="63020">MGAEPPVVVFWDASATVAHTNSGFDAARAVYGAAGSLGEVRSVKYYTDVAHGGQPSSFKLRSELKCAGVTVIDTASCSSIGGSPTKMAMTDAFIYALDNPAPRTIVFVSADPDLCYGISLLRLRGYHVYLLSPRNCGIDPQEFGLPGDFDGSTLEYGPGSNHPWNGPSHGSSPPHPQRHPSPPSGPHSFSPDKQPLRRASVNGRTNTEGTPNVLPSHEIDEFRQRFTSSRPSLDTAFTSSFRPYHRQSISSSGYPKTGPNSLPPTVSQDQPHPDKGKSKAHTTSDRTPHGLNCVGSPALYSATTISSRSNSYGHDSNSYMLPSVSTAPTSAVPFYRSDDSKFGGDAKYQSILHSALVASPRQLGATPGLGARTPSVASSNGSQGGTVIAAPTPVRAANFELPPVRDETSTSPEFDDPGLAGVGVRPPTLSPERIQVRPSRPATPQAQGRSPPSRNSGSANVVTSPHRSGSAAAGGMGYARTAAPVPSRAISTPVASTSAPPAVAAPTISAYTPPYPPLPGVAPHFLALVYILRQRHNRGAKAYARTALCNDLLKQDPEVLVAAGTAGYKNPFVAYFEEAFKEGIILNEKGAVALGWKYR</sequence>
<proteinExistence type="predicted"/>
<protein>
    <recommendedName>
        <fullName evidence="2">NYN domain-containing protein</fullName>
    </recommendedName>
</protein>
<name>A0A8H5F628_9AGAR</name>